<evidence type="ECO:0000313" key="1">
    <source>
        <dbReference type="EMBL" id="PMB97299.1"/>
    </source>
</evidence>
<dbReference type="PANTHER" id="PTHR13061">
    <property type="entry name" value="DYNACTIN SUBUNIT P25"/>
    <property type="match status" value="1"/>
</dbReference>
<dbReference type="InterPro" id="IPR047324">
    <property type="entry name" value="LbH_gamma_CA-like"/>
</dbReference>
<comment type="caution">
    <text evidence="1">The sequence shown here is derived from an EMBL/GenBank/DDBJ whole genome shotgun (WGS) entry which is preliminary data.</text>
</comment>
<dbReference type="SUPFAM" id="SSF51161">
    <property type="entry name" value="Trimeric LpxA-like enzymes"/>
    <property type="match status" value="1"/>
</dbReference>
<proteinExistence type="predicted"/>
<dbReference type="InterPro" id="IPR050484">
    <property type="entry name" value="Transf_Hexapept/Carb_Anhydrase"/>
</dbReference>
<dbReference type="Proteomes" id="UP000235703">
    <property type="component" value="Unassembled WGS sequence"/>
</dbReference>
<dbReference type="InterPro" id="IPR001451">
    <property type="entry name" value="Hexapep"/>
</dbReference>
<sequence length="193" mass="19970">MENISDLRDVRIIAIGDLKPQIHPTAFVAPGVTLIGDVRLGAGSSIFYGTVLRAESSPITIGEGTNVQDNSVMHSDPGRPVTVGARVSVGHRALVHGCTVGDDCLIGMGATLLNECVIGSETLVAAGALVLEGMEVPSGSLVAGMPAKVRRELTAENIEHIRTNAASYSELSAAHRQQGRIVGPADVLTEAIG</sequence>
<dbReference type="InterPro" id="IPR011004">
    <property type="entry name" value="Trimer_LpxA-like_sf"/>
</dbReference>
<reference evidence="1 2" key="1">
    <citation type="submission" date="2017-09" db="EMBL/GenBank/DDBJ databases">
        <title>Bacterial strain isolated from the female urinary microbiota.</title>
        <authorList>
            <person name="Thomas-White K."/>
            <person name="Kumar N."/>
            <person name="Forster S."/>
            <person name="Putonti C."/>
            <person name="Lawley T."/>
            <person name="Wolfe A.J."/>
        </authorList>
    </citation>
    <scope>NUCLEOTIDE SEQUENCE [LARGE SCALE GENOMIC DNA]</scope>
    <source>
        <strain evidence="1 2">UMB0680</strain>
    </source>
</reference>
<dbReference type="EMBL" id="PNFZ01000008">
    <property type="protein sequence ID" value="PMB97299.1"/>
    <property type="molecule type" value="Genomic_DNA"/>
</dbReference>
<evidence type="ECO:0000313" key="2">
    <source>
        <dbReference type="Proteomes" id="UP000235703"/>
    </source>
</evidence>
<accession>A0A2N6PF35</accession>
<dbReference type="RefSeq" id="WP_102162884.1">
    <property type="nucleotide sequence ID" value="NZ_JBPKAG010000012.1"/>
</dbReference>
<protein>
    <submittedName>
        <fullName evidence="1">Gamma carbonic anhydrase family protein</fullName>
    </submittedName>
</protein>
<dbReference type="PANTHER" id="PTHR13061:SF29">
    <property type="entry name" value="GAMMA CARBONIC ANHYDRASE-LIKE 1, MITOCHONDRIAL-RELATED"/>
    <property type="match status" value="1"/>
</dbReference>
<organism evidence="1 2">
    <name type="scientific">Brevibacterium luteolum</name>
    <dbReference type="NCBI Taxonomy" id="199591"/>
    <lineage>
        <taxon>Bacteria</taxon>
        <taxon>Bacillati</taxon>
        <taxon>Actinomycetota</taxon>
        <taxon>Actinomycetes</taxon>
        <taxon>Micrococcales</taxon>
        <taxon>Brevibacteriaceae</taxon>
        <taxon>Brevibacterium</taxon>
    </lineage>
</organism>
<dbReference type="Gene3D" id="2.160.10.10">
    <property type="entry name" value="Hexapeptide repeat proteins"/>
    <property type="match status" value="1"/>
</dbReference>
<gene>
    <name evidence="1" type="ORF">CJ198_12210</name>
</gene>
<dbReference type="AlphaFoldDB" id="A0A2N6PF35"/>
<dbReference type="OrthoDB" id="9803036at2"/>
<dbReference type="CDD" id="cd04645">
    <property type="entry name" value="LbH_gamma_CA_like"/>
    <property type="match status" value="1"/>
</dbReference>
<name>A0A2N6PF35_9MICO</name>
<dbReference type="Pfam" id="PF00132">
    <property type="entry name" value="Hexapep"/>
    <property type="match status" value="1"/>
</dbReference>
<keyword evidence="2" id="KW-1185">Reference proteome</keyword>